<feature type="compositionally biased region" description="Basic and acidic residues" evidence="5">
    <location>
        <begin position="144"/>
        <end position="159"/>
    </location>
</feature>
<dbReference type="EMBL" id="JAVLSH010000012">
    <property type="protein sequence ID" value="MDR9762862.1"/>
    <property type="molecule type" value="Genomic_DNA"/>
</dbReference>
<feature type="region of interest" description="Disordered" evidence="5">
    <location>
        <begin position="133"/>
        <end position="159"/>
    </location>
</feature>
<evidence type="ECO:0000256" key="6">
    <source>
        <dbReference type="SAM" id="Phobius"/>
    </source>
</evidence>
<evidence type="ECO:0000313" key="8">
    <source>
        <dbReference type="Proteomes" id="UP001269402"/>
    </source>
</evidence>
<feature type="transmembrane region" description="Helical" evidence="6">
    <location>
        <begin position="39"/>
        <end position="60"/>
    </location>
</feature>
<comment type="caution">
    <text evidence="7">The sequence shown here is derived from an EMBL/GenBank/DDBJ whole genome shotgun (WGS) entry which is preliminary data.</text>
</comment>
<dbReference type="AlphaFoldDB" id="A0AAW8P763"/>
<organism evidence="7 8">
    <name type="scientific">Rhizobium redzepovicii</name>
    <dbReference type="NCBI Taxonomy" id="2867518"/>
    <lineage>
        <taxon>Bacteria</taxon>
        <taxon>Pseudomonadati</taxon>
        <taxon>Pseudomonadota</taxon>
        <taxon>Alphaproteobacteria</taxon>
        <taxon>Hyphomicrobiales</taxon>
        <taxon>Rhizobiaceae</taxon>
        <taxon>Rhizobium/Agrobacterium group</taxon>
        <taxon>Rhizobium</taxon>
    </lineage>
</organism>
<dbReference type="Proteomes" id="UP001269402">
    <property type="component" value="Unassembled WGS sequence"/>
</dbReference>
<evidence type="ECO:0000256" key="2">
    <source>
        <dbReference type="ARBA" id="ARBA00022692"/>
    </source>
</evidence>
<sequence length="159" mass="17166">MDTALMVGYLASVCSVCSFVPQVWKVVRTGDTEAISARMYCLTVTGFVLWTAFGVMRAEWPINHPHECCLLSTVGVYPSKEAQKFARATNSLVSQSGTTAPGCVFSGEQRKTGCYDAELGRANEYVKNTRTITVKGGPASGGDRYADTRRHEPDALSAA</sequence>
<evidence type="ECO:0000256" key="1">
    <source>
        <dbReference type="ARBA" id="ARBA00004141"/>
    </source>
</evidence>
<evidence type="ECO:0000313" key="7">
    <source>
        <dbReference type="EMBL" id="MDR9762862.1"/>
    </source>
</evidence>
<dbReference type="Gene3D" id="1.20.1280.290">
    <property type="match status" value="1"/>
</dbReference>
<comment type="subcellular location">
    <subcellularLocation>
        <location evidence="1">Membrane</location>
        <topology evidence="1">Multi-pass membrane protein</topology>
    </subcellularLocation>
</comment>
<dbReference type="Pfam" id="PF04193">
    <property type="entry name" value="PQ-loop"/>
    <property type="match status" value="1"/>
</dbReference>
<evidence type="ECO:0000256" key="5">
    <source>
        <dbReference type="SAM" id="MobiDB-lite"/>
    </source>
</evidence>
<name>A0AAW8P763_9HYPH</name>
<proteinExistence type="predicted"/>
<dbReference type="SMART" id="SM00679">
    <property type="entry name" value="CTNS"/>
    <property type="match status" value="1"/>
</dbReference>
<keyword evidence="2 6" id="KW-0812">Transmembrane</keyword>
<reference evidence="8" key="1">
    <citation type="submission" date="2023-07" db="EMBL/GenBank/DDBJ databases">
        <title>Genomic characterization of faba bean (Vicia faba) microsymbionts in Mexican soils.</title>
        <authorList>
            <person name="Rivera Orduna F.N."/>
            <person name="Guevara-Luna J."/>
            <person name="Yan J."/>
            <person name="Arroyo-Herrera I."/>
            <person name="Li Y."/>
            <person name="Vasquez-Murrieta M.S."/>
            <person name="Wang E.T."/>
        </authorList>
    </citation>
    <scope>NUCLEOTIDE SEQUENCE [LARGE SCALE GENOMIC DNA]</scope>
    <source>
        <strain evidence="8">CH6</strain>
    </source>
</reference>
<keyword evidence="4 6" id="KW-0472">Membrane</keyword>
<protein>
    <submittedName>
        <fullName evidence="7">PQ-loop domain-containing transporter</fullName>
    </submittedName>
</protein>
<gene>
    <name evidence="7" type="ORF">RJJ37_25110</name>
</gene>
<accession>A0AAW8P763</accession>
<dbReference type="GO" id="GO:0016020">
    <property type="term" value="C:membrane"/>
    <property type="evidence" value="ECO:0007669"/>
    <property type="project" value="UniProtKB-SubCell"/>
</dbReference>
<feature type="transmembrane region" description="Helical" evidence="6">
    <location>
        <begin position="6"/>
        <end position="27"/>
    </location>
</feature>
<keyword evidence="3 6" id="KW-1133">Transmembrane helix</keyword>
<evidence type="ECO:0000256" key="4">
    <source>
        <dbReference type="ARBA" id="ARBA00023136"/>
    </source>
</evidence>
<keyword evidence="8" id="KW-1185">Reference proteome</keyword>
<dbReference type="RefSeq" id="WP_310808400.1">
    <property type="nucleotide sequence ID" value="NZ_JAVLSH010000012.1"/>
</dbReference>
<evidence type="ECO:0000256" key="3">
    <source>
        <dbReference type="ARBA" id="ARBA00022989"/>
    </source>
</evidence>
<dbReference type="InterPro" id="IPR006603">
    <property type="entry name" value="PQ-loop_rpt"/>
</dbReference>